<dbReference type="SUPFAM" id="SSF54001">
    <property type="entry name" value="Cysteine proteinases"/>
    <property type="match status" value="1"/>
</dbReference>
<dbReference type="InterPro" id="IPR025896">
    <property type="entry name" value="Spi_Prtas-inh"/>
</dbReference>
<dbReference type="GO" id="GO:0008234">
    <property type="term" value="F:cysteine-type peptidase activity"/>
    <property type="evidence" value="ECO:0007669"/>
    <property type="project" value="UniProtKB-KW"/>
</dbReference>
<keyword evidence="4" id="KW-0378">Hydrolase</keyword>
<keyword evidence="2" id="KW-0645">Protease</keyword>
<dbReference type="InterPro" id="IPR000200">
    <property type="entry name" value="Peptidase_C10"/>
</dbReference>
<feature type="active site" description="Proton acceptor" evidence="6">
    <location>
        <position position="312"/>
    </location>
</feature>
<dbReference type="InterPro" id="IPR044934">
    <property type="entry name" value="Streptopain_sf"/>
</dbReference>
<dbReference type="PRINTS" id="PR00797">
    <property type="entry name" value="STREPTOPAIN"/>
</dbReference>
<proteinExistence type="inferred from homology"/>
<evidence type="ECO:0000259" key="8">
    <source>
        <dbReference type="Pfam" id="PF13734"/>
    </source>
</evidence>
<gene>
    <name evidence="9" type="ORF">K8V47_03360</name>
</gene>
<accession>A0A921JHY7</accession>
<reference evidence="9" key="1">
    <citation type="journal article" date="2021" name="PeerJ">
        <title>Extensive microbial diversity within the chicken gut microbiome revealed by metagenomics and culture.</title>
        <authorList>
            <person name="Gilroy R."/>
            <person name="Ravi A."/>
            <person name="Getino M."/>
            <person name="Pursley I."/>
            <person name="Horton D.L."/>
            <person name="Alikhan N.F."/>
            <person name="Baker D."/>
            <person name="Gharbi K."/>
            <person name="Hall N."/>
            <person name="Watson M."/>
            <person name="Adriaenssens E.M."/>
            <person name="Foster-Nyarko E."/>
            <person name="Jarju S."/>
            <person name="Secka A."/>
            <person name="Antonio M."/>
            <person name="Oren A."/>
            <person name="Chaudhuri R.R."/>
            <person name="La Ragione R."/>
            <person name="Hildebrand F."/>
            <person name="Pallen M.J."/>
        </authorList>
    </citation>
    <scope>NUCLEOTIDE SEQUENCE</scope>
    <source>
        <strain evidence="9">4100</strain>
    </source>
</reference>
<evidence type="ECO:0000313" key="10">
    <source>
        <dbReference type="Proteomes" id="UP000711407"/>
    </source>
</evidence>
<dbReference type="Pfam" id="PF13734">
    <property type="entry name" value="Inhibitor_I69"/>
    <property type="match status" value="1"/>
</dbReference>
<protein>
    <submittedName>
        <fullName evidence="9">C10 family peptidase</fullName>
    </submittedName>
</protein>
<dbReference type="Proteomes" id="UP000711407">
    <property type="component" value="Unassembled WGS sequence"/>
</dbReference>
<comment type="similarity">
    <text evidence="1">Belongs to the peptidase C10 family.</text>
</comment>
<evidence type="ECO:0000256" key="4">
    <source>
        <dbReference type="ARBA" id="ARBA00022801"/>
    </source>
</evidence>
<evidence type="ECO:0000256" key="3">
    <source>
        <dbReference type="ARBA" id="ARBA00022729"/>
    </source>
</evidence>
<dbReference type="GO" id="GO:0006508">
    <property type="term" value="P:proteolysis"/>
    <property type="evidence" value="ECO:0007669"/>
    <property type="project" value="UniProtKB-KW"/>
</dbReference>
<feature type="domain" description="Spi protease inhibitor" evidence="8">
    <location>
        <begin position="45"/>
        <end position="113"/>
    </location>
</feature>
<evidence type="ECO:0000256" key="7">
    <source>
        <dbReference type="SAM" id="SignalP"/>
    </source>
</evidence>
<comment type="caution">
    <text evidence="9">The sequence shown here is derived from an EMBL/GenBank/DDBJ whole genome shotgun (WGS) entry which is preliminary data.</text>
</comment>
<feature type="signal peptide" evidence="7">
    <location>
        <begin position="1"/>
        <end position="19"/>
    </location>
</feature>
<feature type="active site" description="Nucleophile" evidence="6">
    <location>
        <position position="167"/>
    </location>
</feature>
<reference evidence="9" key="2">
    <citation type="submission" date="2021-09" db="EMBL/GenBank/DDBJ databases">
        <authorList>
            <person name="Gilroy R."/>
        </authorList>
    </citation>
    <scope>NUCLEOTIDE SEQUENCE</scope>
    <source>
        <strain evidence="9">4100</strain>
    </source>
</reference>
<dbReference type="Gene3D" id="3.90.70.50">
    <property type="entry name" value="Peptidase C10, streptopain"/>
    <property type="match status" value="1"/>
</dbReference>
<sequence>MLRTTVLSLIALSCLTAAARQLTPDEALSRLQASAPNRIKSASPQAQPKLVATGHTAAGEAAYYVFAAGSRTIFASADDVAAPLLGYSDNAPADIDQMPPAMRWWLDQYAREIAWATANGAATYTARTYADGDMAAIEPLVQTTWDQGSPYNDLCPLKNGSRTYSGCVATAMAQAMNYHRWPAVGTGSVSYEWNGETLSMDLATAPLAWDDMLDTYTAENPGSETQRQAVATLMKACGYSVEMNYGLAEDGGSGAYTFNLPVALVDHFGYDAAARLEYRDFYPLDEWERMMHDNLANVGPILYGGQGSKGGHSFICDGYSSDGYFHINWGWSGMSDGYFLLSALDPYTLGAGGGDGGFNSDQDAVLGVQKPQAGSVKPAPYIGCQTGIVASAEERTVTIQPMQNMPPYLFCNLGTWPGTFTLGFMLASDDDSEAEPIYITSENVVDHELASHYGVYYIEGEIPSTVANGDYKAYPTYRLGDGEWEQIRVVYGKREYIALTVSDDEVTISPDSAAPGLYLTGYDCPPTLTCGEPYSIEVTLLSTYTSDREIEIEADLIEAESGFWVDAFGTYNATIKAGEEKTVKLEGTLADDTAPGVYSILLSENMAGEIGAIPGIQVLDASGIDDISGDAAAGSDTRWYDLTGSPVSHEPQTPGIYIKVSGGKAEKVMVK</sequence>
<dbReference type="InterPro" id="IPR038765">
    <property type="entry name" value="Papain-like_cys_pep_sf"/>
</dbReference>
<evidence type="ECO:0000256" key="5">
    <source>
        <dbReference type="ARBA" id="ARBA00022807"/>
    </source>
</evidence>
<evidence type="ECO:0000313" key="9">
    <source>
        <dbReference type="EMBL" id="HJE38788.1"/>
    </source>
</evidence>
<keyword evidence="5" id="KW-0788">Thiol protease</keyword>
<evidence type="ECO:0000256" key="2">
    <source>
        <dbReference type="ARBA" id="ARBA00022670"/>
    </source>
</evidence>
<dbReference type="EMBL" id="DYXT01000020">
    <property type="protein sequence ID" value="HJE38788.1"/>
    <property type="molecule type" value="Genomic_DNA"/>
</dbReference>
<organism evidence="9 10">
    <name type="scientific">Candidatus Amulumruptor caecigallinarius</name>
    <dbReference type="NCBI Taxonomy" id="2109911"/>
    <lineage>
        <taxon>Bacteria</taxon>
        <taxon>Pseudomonadati</taxon>
        <taxon>Bacteroidota</taxon>
        <taxon>Bacteroidia</taxon>
        <taxon>Bacteroidales</taxon>
        <taxon>Muribaculaceae</taxon>
        <taxon>Candidatus Amulumruptor</taxon>
    </lineage>
</organism>
<evidence type="ECO:0000256" key="6">
    <source>
        <dbReference type="PIRSR" id="PIRSR600200-1"/>
    </source>
</evidence>
<dbReference type="AlphaFoldDB" id="A0A921JHY7"/>
<dbReference type="Pfam" id="PF01640">
    <property type="entry name" value="Peptidase_C10"/>
    <property type="match status" value="1"/>
</dbReference>
<feature type="chain" id="PRO_5036850138" evidence="7">
    <location>
        <begin position="20"/>
        <end position="671"/>
    </location>
</feature>
<keyword evidence="3 7" id="KW-0732">Signal</keyword>
<evidence type="ECO:0000256" key="1">
    <source>
        <dbReference type="ARBA" id="ARBA00009693"/>
    </source>
</evidence>
<name>A0A921JHY7_9BACT</name>